<evidence type="ECO:0000313" key="1">
    <source>
        <dbReference type="EMBL" id="KAK3103963.1"/>
    </source>
</evidence>
<dbReference type="Pfam" id="PF01161">
    <property type="entry name" value="PBP"/>
    <property type="match status" value="1"/>
</dbReference>
<accession>A0AA88YFZ8</accession>
<dbReference type="AlphaFoldDB" id="A0AA88YFZ8"/>
<dbReference type="InterPro" id="IPR035810">
    <property type="entry name" value="PEBP_euk"/>
</dbReference>
<protein>
    <submittedName>
        <fullName evidence="1">Uncharacterized protein</fullName>
    </submittedName>
</protein>
<organism evidence="1 2">
    <name type="scientific">Pinctada imbricata</name>
    <name type="common">Atlantic pearl-oyster</name>
    <name type="synonym">Pinctada martensii</name>
    <dbReference type="NCBI Taxonomy" id="66713"/>
    <lineage>
        <taxon>Eukaryota</taxon>
        <taxon>Metazoa</taxon>
        <taxon>Spiralia</taxon>
        <taxon>Lophotrochozoa</taxon>
        <taxon>Mollusca</taxon>
        <taxon>Bivalvia</taxon>
        <taxon>Autobranchia</taxon>
        <taxon>Pteriomorphia</taxon>
        <taxon>Pterioida</taxon>
        <taxon>Pterioidea</taxon>
        <taxon>Pteriidae</taxon>
        <taxon>Pinctada</taxon>
    </lineage>
</organism>
<dbReference type="EMBL" id="VSWD01000005">
    <property type="protein sequence ID" value="KAK3103963.1"/>
    <property type="molecule type" value="Genomic_DNA"/>
</dbReference>
<reference evidence="1" key="1">
    <citation type="submission" date="2019-08" db="EMBL/GenBank/DDBJ databases">
        <title>The improved chromosome-level genome for the pearl oyster Pinctada fucata martensii using PacBio sequencing and Hi-C.</title>
        <authorList>
            <person name="Zheng Z."/>
        </authorList>
    </citation>
    <scope>NUCLEOTIDE SEQUENCE</scope>
    <source>
        <strain evidence="1">ZZ-2019</strain>
        <tissue evidence="1">Adductor muscle</tissue>
    </source>
</reference>
<dbReference type="PANTHER" id="PTHR11362:SF82">
    <property type="entry name" value="PHOSPHATIDYLETHANOLAMINE-BINDING PROTEIN 4"/>
    <property type="match status" value="1"/>
</dbReference>
<gene>
    <name evidence="1" type="ORF">FSP39_023297</name>
</gene>
<comment type="caution">
    <text evidence="1">The sequence shown here is derived from an EMBL/GenBank/DDBJ whole genome shotgun (WGS) entry which is preliminary data.</text>
</comment>
<dbReference type="PANTHER" id="PTHR11362">
    <property type="entry name" value="PHOSPHATIDYLETHANOLAMINE-BINDING PROTEIN"/>
    <property type="match status" value="1"/>
</dbReference>
<proteinExistence type="predicted"/>
<dbReference type="InterPro" id="IPR036610">
    <property type="entry name" value="PEBP-like_sf"/>
</dbReference>
<dbReference type="SUPFAM" id="SSF49777">
    <property type="entry name" value="PEBP-like"/>
    <property type="match status" value="1"/>
</dbReference>
<dbReference type="Gene3D" id="3.90.280.10">
    <property type="entry name" value="PEBP-like"/>
    <property type="match status" value="1"/>
</dbReference>
<dbReference type="Proteomes" id="UP001186944">
    <property type="component" value="Unassembled WGS sequence"/>
</dbReference>
<dbReference type="InterPro" id="IPR008914">
    <property type="entry name" value="PEBP"/>
</dbReference>
<keyword evidence="2" id="KW-1185">Reference proteome</keyword>
<sequence>MVDPDVSHASVGTPDKPLVHWLVMNIPNGTVSHGDTLETYLGPAPPPPSKKNHTYYFLLFKQAHQLSAQKIKGFVGQNCPVIGRCLFDLQRFQQDESVVLVGATWMLAHNDPYIRHMYVTERGNNIDDVCHGVKDYPNVCSNDILG</sequence>
<evidence type="ECO:0000313" key="2">
    <source>
        <dbReference type="Proteomes" id="UP001186944"/>
    </source>
</evidence>
<name>A0AA88YFZ8_PINIB</name>